<keyword evidence="6" id="KW-1185">Reference proteome</keyword>
<keyword evidence="3" id="KW-0479">Metal-binding</keyword>
<dbReference type="RefSeq" id="WP_066131065.1">
    <property type="nucleotide sequence ID" value="NZ_KQ959911.1"/>
</dbReference>
<dbReference type="InterPro" id="IPR012292">
    <property type="entry name" value="Globin/Proto"/>
</dbReference>
<dbReference type="InterPro" id="IPR009050">
    <property type="entry name" value="Globin-like_sf"/>
</dbReference>
<dbReference type="Pfam" id="PF01152">
    <property type="entry name" value="Bac_globin"/>
    <property type="match status" value="1"/>
</dbReference>
<evidence type="ECO:0008006" key="7">
    <source>
        <dbReference type="Google" id="ProtNLM"/>
    </source>
</evidence>
<dbReference type="Proteomes" id="UP000070467">
    <property type="component" value="Unassembled WGS sequence"/>
</dbReference>
<dbReference type="InterPro" id="IPR001486">
    <property type="entry name" value="Hemoglobin_trunc"/>
</dbReference>
<gene>
    <name evidence="5" type="ORF">HMPREF1871_01195</name>
</gene>
<sequence length="121" mass="14644">MNSLYDQIGEEKIDKLIDVLYDDIISKDDRINLLFYDGYENVKREQKKFFRMFLGIESNVFNMPNLKEKHYKIPITKETANYWQEDFEKAIDKIDINGTQRLFLKQKIKMLTLHMINMIKK</sequence>
<name>A0ABR5TKB8_9BACL</name>
<dbReference type="Gene3D" id="1.10.490.10">
    <property type="entry name" value="Globins"/>
    <property type="match status" value="1"/>
</dbReference>
<evidence type="ECO:0000256" key="4">
    <source>
        <dbReference type="ARBA" id="ARBA00023004"/>
    </source>
</evidence>
<proteinExistence type="predicted"/>
<evidence type="ECO:0000256" key="2">
    <source>
        <dbReference type="ARBA" id="ARBA00022617"/>
    </source>
</evidence>
<dbReference type="SUPFAM" id="SSF46458">
    <property type="entry name" value="Globin-like"/>
    <property type="match status" value="1"/>
</dbReference>
<evidence type="ECO:0000256" key="3">
    <source>
        <dbReference type="ARBA" id="ARBA00022723"/>
    </source>
</evidence>
<accession>A0ABR5TKB8</accession>
<keyword evidence="4" id="KW-0408">Iron</keyword>
<keyword evidence="2" id="KW-0349">Heme</keyword>
<evidence type="ECO:0000256" key="1">
    <source>
        <dbReference type="ARBA" id="ARBA00022448"/>
    </source>
</evidence>
<dbReference type="EMBL" id="LSDB01000075">
    <property type="protein sequence ID" value="KXB55131.1"/>
    <property type="molecule type" value="Genomic_DNA"/>
</dbReference>
<organism evidence="5 6">
    <name type="scientific">Gemelliphila asaccharolytica</name>
    <dbReference type="NCBI Taxonomy" id="502393"/>
    <lineage>
        <taxon>Bacteria</taxon>
        <taxon>Bacillati</taxon>
        <taxon>Bacillota</taxon>
        <taxon>Bacilli</taxon>
        <taxon>Bacillales</taxon>
        <taxon>Gemellaceae</taxon>
        <taxon>Gemelliphila</taxon>
    </lineage>
</organism>
<reference evidence="5 6" key="1">
    <citation type="submission" date="2016-01" db="EMBL/GenBank/DDBJ databases">
        <authorList>
            <person name="Mitreva M."/>
            <person name="Pepin K.H."/>
            <person name="Mihindukulasuriya K.A."/>
            <person name="Fulton R."/>
            <person name="Fronick C."/>
            <person name="O'Laughlin M."/>
            <person name="Miner T."/>
            <person name="Herter B."/>
            <person name="Rosa B.A."/>
            <person name="Cordes M."/>
            <person name="Tomlinson C."/>
            <person name="Wollam A."/>
            <person name="Palsikar V.B."/>
            <person name="Mardis E.R."/>
            <person name="Wilson R.K."/>
        </authorList>
    </citation>
    <scope>NUCLEOTIDE SEQUENCE [LARGE SCALE GENOMIC DNA]</scope>
    <source>
        <strain evidence="5 6">KA00071</strain>
    </source>
</reference>
<evidence type="ECO:0000313" key="6">
    <source>
        <dbReference type="Proteomes" id="UP000070467"/>
    </source>
</evidence>
<comment type="caution">
    <text evidence="5">The sequence shown here is derived from an EMBL/GenBank/DDBJ whole genome shotgun (WGS) entry which is preliminary data.</text>
</comment>
<protein>
    <recommendedName>
        <fullName evidence="7">Globin</fullName>
    </recommendedName>
</protein>
<evidence type="ECO:0000313" key="5">
    <source>
        <dbReference type="EMBL" id="KXB55131.1"/>
    </source>
</evidence>
<keyword evidence="1" id="KW-0813">Transport</keyword>